<dbReference type="SUPFAM" id="SSF50249">
    <property type="entry name" value="Nucleic acid-binding proteins"/>
    <property type="match status" value="2"/>
</dbReference>
<dbReference type="GO" id="GO:0010587">
    <property type="term" value="P:miRNA catabolic process"/>
    <property type="evidence" value="ECO:0007669"/>
    <property type="project" value="TreeGrafter"/>
</dbReference>
<comment type="similarity">
    <text evidence="1">Belongs to the RNR ribonuclease family.</text>
</comment>
<dbReference type="GO" id="GO:0000175">
    <property type="term" value="F:3'-5'-RNA exonuclease activity"/>
    <property type="evidence" value="ECO:0007669"/>
    <property type="project" value="TreeGrafter"/>
</dbReference>
<dbReference type="PANTHER" id="PTHR23355:SF9">
    <property type="entry name" value="DIS3-LIKE EXONUCLEASE 2"/>
    <property type="match status" value="1"/>
</dbReference>
<evidence type="ECO:0000313" key="6">
    <source>
        <dbReference type="WBParaSite" id="TTAC_0000143501-mRNA-1"/>
    </source>
</evidence>
<dbReference type="InterPro" id="IPR050180">
    <property type="entry name" value="RNR_Ribonuclease"/>
</dbReference>
<reference evidence="6" key="1">
    <citation type="submission" date="2016-04" db="UniProtKB">
        <authorList>
            <consortium name="WormBaseParasite"/>
        </authorList>
    </citation>
    <scope>IDENTIFICATION</scope>
</reference>
<dbReference type="PROSITE" id="PS01175">
    <property type="entry name" value="RIBONUCLEASE_II"/>
    <property type="match status" value="1"/>
</dbReference>
<name>A0A158RDS2_HYDTA</name>
<dbReference type="GO" id="GO:0000932">
    <property type="term" value="C:P-body"/>
    <property type="evidence" value="ECO:0007669"/>
    <property type="project" value="TreeGrafter"/>
</dbReference>
<evidence type="ECO:0000313" key="5">
    <source>
        <dbReference type="Proteomes" id="UP000274429"/>
    </source>
</evidence>
<dbReference type="EMBL" id="UYWX01000305">
    <property type="protein sequence ID" value="VDM17969.1"/>
    <property type="molecule type" value="Genomic_DNA"/>
</dbReference>
<evidence type="ECO:0000259" key="3">
    <source>
        <dbReference type="SMART" id="SM00955"/>
    </source>
</evidence>
<sequence length="1352" mass="148616">MQTNPHKLALKVSLSEPFGPSFPAANSPEVAEAYRATCNAKVLSRPDQLAAIADHCNARKLDSRKASEESIEVFFTVLVKARSHGECGPLTETCSVVSVLKNSFDVLILSTGLMKRVYLNKLDLTCYEYEEAATKEKGIVGAGVLHLQWNVRSLESVMGAESHAIVAGPPPPLLSDPAVMNAVPALAGGDTQMPPPMPAPCGCFRQELHLFDLCRCMVAIDETSLSTVSKADEVDSVNNSFSVNNGNRLLKLKGRLCYTSENSAYVINPSDGNRILIFDKALNRALPNDIVAVKLNRPEQWRVRAFLEDPEDHPNQTTSPIIPAEAEEESLDESDNCPYSSVSTGNSSLTTTPHFQLTAENIPGWRGSSAVINGADESFYPTVQEVLQTSPLLLSRLFPGAPALLGLQEQRPLSPLPSRHLLRTGRVVGVLAEDTSSRRLVGGLVFESAPLLPSAFVEAEGLDEFTRPRQGVVEGSDGLPVAVPSVNCFFVPERAHCPRIKLVPSSVPEDLWENPHKAEGVRYICKIQDWPPTSPYPKGILCKQIGDVREIEPATQEILLSHGIYEDEFTDDVCTFDLPTLLDFESSSSLKATFLLIESHNPLPCLSSSKMLKDLPASEEEFQIPNYEYLRRKDFRSHCVVSVDPSTAKDLDDALHVKMSTKDVFEVGVHIADVSFFVRPLTPLDREAANRTTSIYLVQRVIPMLPAILSERLCSLNPGVDRLTFSVVFKVDKEGNEASAFIYILMFNSSRLCLLQVLDVWFGRTVIRSCARLSYEDATALLETPQGELGSLAPRISVQAPFSLSNIKRSITYLDMLAQKMRKRRIENGALLLDKVQLQFDLSPETAEPKHFPFNNVNVSGSTHSTSSKEGMEATPKMTGGDEEPVVQSQSFPAGWPRGYVVKQSGRAHHLIEEWMLAANQAVARRLFYHVIRQKHQEILLNADPNTVSTPTVIAAIKPSSAHSIGVERSKNLRTSSMGTVLRRHPSPKVSKMEELVKIASSAGILVDTSSGGAIRASLDAYIAGLREKDTPESEVESLSAALSYLTYMRMQMALYFNVEDVVDRAVRKARNGEAAEMYPLGSDAVGAAISPPTSHESWESSLLKFSHHFGLNVPLYTHFTSPIRRYADLLVHRQLADLLGCGHWSCPKPSISSTSSKTNGSTMACAPRRITVQAAWCNRMRRETRRVQEESQQLFLAAWIKASISNGSVQENAVVLGLSNTKIQLFVPSCGLVLSHQLQKFCRKAVSWQVRSNQNAEGDVNHAPCVTVRWEEEEEKKEVADGDEKRKPTASINTKLSILSLCLVRLTCSSMGFYVKAELLPPSNSLLQLPPALEMKQVLPGNACTVGCGVK</sequence>
<dbReference type="GO" id="GO:0003723">
    <property type="term" value="F:RNA binding"/>
    <property type="evidence" value="ECO:0007669"/>
    <property type="project" value="InterPro"/>
</dbReference>
<evidence type="ECO:0000256" key="1">
    <source>
        <dbReference type="RuleBase" id="RU003901"/>
    </source>
</evidence>
<dbReference type="InterPro" id="IPR001900">
    <property type="entry name" value="RNase_II/R"/>
</dbReference>
<dbReference type="GO" id="GO:0006402">
    <property type="term" value="P:mRNA catabolic process"/>
    <property type="evidence" value="ECO:0007669"/>
    <property type="project" value="TreeGrafter"/>
</dbReference>
<dbReference type="Pfam" id="PF17849">
    <property type="entry name" value="OB_Dis3"/>
    <property type="match status" value="1"/>
</dbReference>
<dbReference type="WBParaSite" id="TTAC_0000143501-mRNA-1">
    <property type="protein sequence ID" value="TTAC_0000143501-mRNA-1"/>
    <property type="gene ID" value="TTAC_0000143501"/>
</dbReference>
<dbReference type="Proteomes" id="UP000274429">
    <property type="component" value="Unassembled WGS sequence"/>
</dbReference>
<accession>A0A158RDS2</accession>
<gene>
    <name evidence="4" type="ORF">TTAC_LOCUS1422</name>
</gene>
<dbReference type="InterPro" id="IPR022966">
    <property type="entry name" value="RNase_II/R_CS"/>
</dbReference>
<dbReference type="Pfam" id="PF17877">
    <property type="entry name" value="Dis3l2_C_term"/>
    <property type="match status" value="1"/>
</dbReference>
<dbReference type="InterPro" id="IPR041505">
    <property type="entry name" value="Dis3_CSD2"/>
</dbReference>
<keyword evidence="5" id="KW-1185">Reference proteome</keyword>
<evidence type="ECO:0000313" key="4">
    <source>
        <dbReference type="EMBL" id="VDM17969.1"/>
    </source>
</evidence>
<feature type="region of interest" description="Disordered" evidence="2">
    <location>
        <begin position="851"/>
        <end position="888"/>
    </location>
</feature>
<dbReference type="OrthoDB" id="372421at2759"/>
<protein>
    <submittedName>
        <fullName evidence="6">RNB domain-containing protein</fullName>
    </submittedName>
</protein>
<dbReference type="InterPro" id="IPR012340">
    <property type="entry name" value="NA-bd_OB-fold"/>
</dbReference>
<feature type="domain" description="RNB" evidence="3">
    <location>
        <begin position="632"/>
        <end position="1142"/>
    </location>
</feature>
<dbReference type="PANTHER" id="PTHR23355">
    <property type="entry name" value="RIBONUCLEASE"/>
    <property type="match status" value="1"/>
</dbReference>
<dbReference type="Gene3D" id="2.40.50.700">
    <property type="match status" value="1"/>
</dbReference>
<proteinExistence type="inferred from homology"/>
<dbReference type="Gene3D" id="2.40.50.140">
    <property type="entry name" value="Nucleic acid-binding proteins"/>
    <property type="match status" value="1"/>
</dbReference>
<dbReference type="Pfam" id="PF00773">
    <property type="entry name" value="RNB"/>
    <property type="match status" value="1"/>
</dbReference>
<organism evidence="6">
    <name type="scientific">Hydatigena taeniaeformis</name>
    <name type="common">Feline tapeworm</name>
    <name type="synonym">Taenia taeniaeformis</name>
    <dbReference type="NCBI Taxonomy" id="6205"/>
    <lineage>
        <taxon>Eukaryota</taxon>
        <taxon>Metazoa</taxon>
        <taxon>Spiralia</taxon>
        <taxon>Lophotrochozoa</taxon>
        <taxon>Platyhelminthes</taxon>
        <taxon>Cestoda</taxon>
        <taxon>Eucestoda</taxon>
        <taxon>Cyclophyllidea</taxon>
        <taxon>Taeniidae</taxon>
        <taxon>Hydatigera</taxon>
    </lineage>
</organism>
<evidence type="ECO:0000256" key="2">
    <source>
        <dbReference type="SAM" id="MobiDB-lite"/>
    </source>
</evidence>
<reference evidence="4 5" key="2">
    <citation type="submission" date="2018-11" db="EMBL/GenBank/DDBJ databases">
        <authorList>
            <consortium name="Pathogen Informatics"/>
        </authorList>
    </citation>
    <scope>NUCLEOTIDE SEQUENCE [LARGE SCALE GENOMIC DNA]</scope>
</reference>
<dbReference type="STRING" id="6205.A0A158RDS2"/>
<dbReference type="Gene3D" id="2.40.50.690">
    <property type="match status" value="1"/>
</dbReference>
<dbReference type="SMART" id="SM00955">
    <property type="entry name" value="RNB"/>
    <property type="match status" value="1"/>
</dbReference>
<dbReference type="InterPro" id="IPR041093">
    <property type="entry name" value="Dis3l2-like_C"/>
</dbReference>
<feature type="compositionally biased region" description="Polar residues" evidence="2">
    <location>
        <begin position="855"/>
        <end position="869"/>
    </location>
</feature>